<keyword evidence="3" id="KW-1185">Reference proteome</keyword>
<evidence type="ECO:0008006" key="4">
    <source>
        <dbReference type="Google" id="ProtNLM"/>
    </source>
</evidence>
<gene>
    <name evidence="2" type="ORF">GCM10010833_20150</name>
</gene>
<dbReference type="Proteomes" id="UP000614261">
    <property type="component" value="Unassembled WGS sequence"/>
</dbReference>
<sequence length="263" mass="27141">MFSVDRKSVLHRALALGAVVTLGITASGAAIAQSMVVRSAGPSAAQYPAGKKLPANTKVVLKASDKVTVLDKAGTRVLSGPGTFTLDGTVKRDQTQSTQIASLLSTSGTAGRSRTGAVRGAPTADKPAAPRSPNLWFIDSAQSGRFCVAEPSRLLVWRASVANEETMKLSSASGAATDVLFKVGSANRLWPFAEVPVTSGASYTLTGPDGKPQKVDLVVLPSVPTEIDDLAGTLIENGCENQLGLLVESLAAVEQETGPIGDR</sequence>
<dbReference type="RefSeq" id="WP_376857449.1">
    <property type="nucleotide sequence ID" value="NZ_JBHRVH010000001.1"/>
</dbReference>
<evidence type="ECO:0000256" key="1">
    <source>
        <dbReference type="SAM" id="MobiDB-lite"/>
    </source>
</evidence>
<name>A0ABQ1JFD8_9SPHN</name>
<feature type="region of interest" description="Disordered" evidence="1">
    <location>
        <begin position="105"/>
        <end position="132"/>
    </location>
</feature>
<reference evidence="3" key="1">
    <citation type="journal article" date="2019" name="Int. J. Syst. Evol. Microbiol.">
        <title>The Global Catalogue of Microorganisms (GCM) 10K type strain sequencing project: providing services to taxonomists for standard genome sequencing and annotation.</title>
        <authorList>
            <consortium name="The Broad Institute Genomics Platform"/>
            <consortium name="The Broad Institute Genome Sequencing Center for Infectious Disease"/>
            <person name="Wu L."/>
            <person name="Ma J."/>
        </authorList>
    </citation>
    <scope>NUCLEOTIDE SEQUENCE [LARGE SCALE GENOMIC DNA]</scope>
    <source>
        <strain evidence="3">CGMCC 1.12851</strain>
    </source>
</reference>
<organism evidence="2 3">
    <name type="scientific">Blastomonas aquatica</name>
    <dbReference type="NCBI Taxonomy" id="1510276"/>
    <lineage>
        <taxon>Bacteria</taxon>
        <taxon>Pseudomonadati</taxon>
        <taxon>Pseudomonadota</taxon>
        <taxon>Alphaproteobacteria</taxon>
        <taxon>Sphingomonadales</taxon>
        <taxon>Sphingomonadaceae</taxon>
        <taxon>Blastomonas</taxon>
    </lineage>
</organism>
<comment type="caution">
    <text evidence="2">The sequence shown here is derived from an EMBL/GenBank/DDBJ whole genome shotgun (WGS) entry which is preliminary data.</text>
</comment>
<evidence type="ECO:0000313" key="2">
    <source>
        <dbReference type="EMBL" id="GGB64927.1"/>
    </source>
</evidence>
<accession>A0ABQ1JFD8</accession>
<proteinExistence type="predicted"/>
<protein>
    <recommendedName>
        <fullName evidence="4">Secreted protein</fullName>
    </recommendedName>
</protein>
<dbReference type="EMBL" id="BMGD01000003">
    <property type="protein sequence ID" value="GGB64927.1"/>
    <property type="molecule type" value="Genomic_DNA"/>
</dbReference>
<evidence type="ECO:0000313" key="3">
    <source>
        <dbReference type="Proteomes" id="UP000614261"/>
    </source>
</evidence>